<dbReference type="AlphaFoldDB" id="A0A367QZ35"/>
<reference evidence="9" key="1">
    <citation type="submission" date="2016-04" db="EMBL/GenBank/DDBJ databases">
        <authorList>
            <person name="Tabuchi Yagui T.R."/>
        </authorList>
    </citation>
    <scope>NUCLEOTIDE SEQUENCE [LARGE SCALE GENOMIC DNA]</scope>
    <source>
        <strain evidence="9">NIES-26</strain>
    </source>
</reference>
<dbReference type="SMART" id="SM01230">
    <property type="entry name" value="Gln-synt_C"/>
    <property type="match status" value="1"/>
</dbReference>
<keyword evidence="4" id="KW-0067">ATP-binding</keyword>
<dbReference type="GO" id="GO:0004356">
    <property type="term" value="F:glutamine synthetase activity"/>
    <property type="evidence" value="ECO:0007669"/>
    <property type="project" value="InterPro"/>
</dbReference>
<dbReference type="EMBL" id="LXQD01000296">
    <property type="protein sequence ID" value="RCJ28574.1"/>
    <property type="molecule type" value="Genomic_DNA"/>
</dbReference>
<dbReference type="GO" id="GO:0005524">
    <property type="term" value="F:ATP binding"/>
    <property type="evidence" value="ECO:0007669"/>
    <property type="project" value="UniProtKB-KW"/>
</dbReference>
<dbReference type="InterPro" id="IPR008146">
    <property type="entry name" value="Gln_synth_cat_dom"/>
</dbReference>
<dbReference type="SUPFAM" id="SSF55931">
    <property type="entry name" value="Glutamine synthetase/guanido kinase"/>
    <property type="match status" value="1"/>
</dbReference>
<evidence type="ECO:0000256" key="4">
    <source>
        <dbReference type="ARBA" id="ARBA00022840"/>
    </source>
</evidence>
<protein>
    <submittedName>
        <fullName evidence="9">Glutamine synthetase</fullName>
    </submittedName>
</protein>
<evidence type="ECO:0000256" key="3">
    <source>
        <dbReference type="ARBA" id="ARBA00022741"/>
    </source>
</evidence>
<comment type="caution">
    <text evidence="9">The sequence shown here is derived from an EMBL/GenBank/DDBJ whole genome shotgun (WGS) entry which is preliminary data.</text>
</comment>
<dbReference type="Proteomes" id="UP000252107">
    <property type="component" value="Unassembled WGS sequence"/>
</dbReference>
<dbReference type="PANTHER" id="PTHR43785:SF2">
    <property type="entry name" value="TYPE-1 GLUTAMINE SYNTHETASE 1"/>
    <property type="match status" value="1"/>
</dbReference>
<dbReference type="InterPro" id="IPR036651">
    <property type="entry name" value="Gln_synt_N_sf"/>
</dbReference>
<comment type="function">
    <text evidence="5">Involved in nitrogen metabolism via ammonium assimilation. Catalyzes the ATP-dependent biosynthesis of glutamine from glutamate and ammonia.</text>
</comment>
<dbReference type="InterPro" id="IPR014746">
    <property type="entry name" value="Gln_synth/guanido_kin_cat_dom"/>
</dbReference>
<keyword evidence="2" id="KW-0436">Ligase</keyword>
<evidence type="ECO:0000313" key="9">
    <source>
        <dbReference type="EMBL" id="RCJ28574.1"/>
    </source>
</evidence>
<dbReference type="PROSITE" id="PS51987">
    <property type="entry name" value="GS_CATALYTIC"/>
    <property type="match status" value="1"/>
</dbReference>
<keyword evidence="3" id="KW-0547">Nucleotide-binding</keyword>
<dbReference type="Pfam" id="PF16952">
    <property type="entry name" value="Gln-synt_N_2"/>
    <property type="match status" value="1"/>
</dbReference>
<name>A0A367QZ35_9NOSO</name>
<gene>
    <name evidence="9" type="ORF">A6770_22775</name>
</gene>
<sequence>MTENNKFKKLKKSLDEAEVNFVRILWCDNANIIRGKAVHVEMLSHYFEHGVGISAGQQGQSVMYDAVIPESGLSPVGEIRLLPDWSTLSSLPYAPNHARVMGNMVLNGVPWALCPRNFLVRMIEAAKSEGLEIQAAFENEFYLLRQTSEGIIPTDSTVFASTQAMDINQEVIDNIADALIAQGIPVEQYYPESGPGQQEISVRYTDALLCADWQIAFRETVKAIAYHHNLTASFLPKIFPDAAGSGCHIHLSLWRDGHNLLPDSQGICGVSQVGRAFIAGILDHLPALMALTTPSTNSYRRIRPHSWSGAFRCWGLDNREAAVRVPSAAGFGSPSHFELKTVDASANPYLALGAVIAAGLDGVQRGLEPSNPVTQDPGHLSIDERSANGIDQLPDNLGVALSHLTQNDTLLKALNPQLSQAFLAVRQAEWQAMKDWDLEAEVKLLLERY</sequence>
<accession>A0A367QZ35</accession>
<dbReference type="Gene3D" id="3.30.590.10">
    <property type="entry name" value="Glutamine synthetase/guanido kinase, catalytic domain"/>
    <property type="match status" value="1"/>
</dbReference>
<comment type="similarity">
    <text evidence="1 6 7">Belongs to the glutamine synthetase family.</text>
</comment>
<evidence type="ECO:0000256" key="7">
    <source>
        <dbReference type="RuleBase" id="RU000384"/>
    </source>
</evidence>
<keyword evidence="10" id="KW-1185">Reference proteome</keyword>
<feature type="domain" description="GS catalytic" evidence="8">
    <location>
        <begin position="115"/>
        <end position="449"/>
    </location>
</feature>
<evidence type="ECO:0000256" key="6">
    <source>
        <dbReference type="PROSITE-ProRule" id="PRU01331"/>
    </source>
</evidence>
<evidence type="ECO:0000256" key="1">
    <source>
        <dbReference type="ARBA" id="ARBA00009897"/>
    </source>
</evidence>
<proteinExistence type="inferred from homology"/>
<dbReference type="SUPFAM" id="SSF54368">
    <property type="entry name" value="Glutamine synthetase, N-terminal domain"/>
    <property type="match status" value="1"/>
</dbReference>
<dbReference type="Pfam" id="PF00120">
    <property type="entry name" value="Gln-synt_C"/>
    <property type="match status" value="1"/>
</dbReference>
<evidence type="ECO:0000259" key="8">
    <source>
        <dbReference type="PROSITE" id="PS51987"/>
    </source>
</evidence>
<evidence type="ECO:0000313" key="10">
    <source>
        <dbReference type="Proteomes" id="UP000252107"/>
    </source>
</evidence>
<dbReference type="InterPro" id="IPR008147">
    <property type="entry name" value="Gln_synt_N"/>
</dbReference>
<dbReference type="GO" id="GO:0006542">
    <property type="term" value="P:glutamine biosynthetic process"/>
    <property type="evidence" value="ECO:0007669"/>
    <property type="project" value="InterPro"/>
</dbReference>
<dbReference type="Gene3D" id="3.10.20.70">
    <property type="entry name" value="Glutamine synthetase, N-terminal domain"/>
    <property type="match status" value="1"/>
</dbReference>
<dbReference type="PANTHER" id="PTHR43785">
    <property type="entry name" value="GAMMA-GLUTAMYLPUTRESCINE SYNTHETASE"/>
    <property type="match status" value="1"/>
</dbReference>
<evidence type="ECO:0000256" key="2">
    <source>
        <dbReference type="ARBA" id="ARBA00022598"/>
    </source>
</evidence>
<organism evidence="9 10">
    <name type="scientific">Nostoc minutum NIES-26</name>
    <dbReference type="NCBI Taxonomy" id="1844469"/>
    <lineage>
        <taxon>Bacteria</taxon>
        <taxon>Bacillati</taxon>
        <taxon>Cyanobacteriota</taxon>
        <taxon>Cyanophyceae</taxon>
        <taxon>Nostocales</taxon>
        <taxon>Nostocaceae</taxon>
        <taxon>Nostoc</taxon>
    </lineage>
</organism>
<evidence type="ECO:0000256" key="5">
    <source>
        <dbReference type="ARBA" id="ARBA00045640"/>
    </source>
</evidence>